<evidence type="ECO:0000256" key="15">
    <source>
        <dbReference type="ARBA" id="ARBA00023136"/>
    </source>
</evidence>
<dbReference type="AlphaFoldDB" id="A0A1U9NI68"/>
<dbReference type="Pfam" id="PF01148">
    <property type="entry name" value="CTP_transf_1"/>
    <property type="match status" value="1"/>
</dbReference>
<evidence type="ECO:0000256" key="13">
    <source>
        <dbReference type="ARBA" id="ARBA00022989"/>
    </source>
</evidence>
<evidence type="ECO:0000313" key="25">
    <source>
        <dbReference type="EMBL" id="AQT67623.1"/>
    </source>
</evidence>
<feature type="transmembrane region" description="Helical" evidence="24">
    <location>
        <begin position="7"/>
        <end position="26"/>
    </location>
</feature>
<evidence type="ECO:0000256" key="21">
    <source>
        <dbReference type="ARBA" id="ARBA00032396"/>
    </source>
</evidence>
<keyword evidence="12 25" id="KW-0548">Nucleotidyltransferase</keyword>
<comment type="catalytic activity">
    <reaction evidence="1">
        <text>a 1,2-diacyl-sn-glycero-3-phosphate + CTP + H(+) = a CDP-1,2-diacyl-sn-glycerol + diphosphate</text>
        <dbReference type="Rhea" id="RHEA:16229"/>
        <dbReference type="ChEBI" id="CHEBI:15378"/>
        <dbReference type="ChEBI" id="CHEBI:33019"/>
        <dbReference type="ChEBI" id="CHEBI:37563"/>
        <dbReference type="ChEBI" id="CHEBI:58332"/>
        <dbReference type="ChEBI" id="CHEBI:58608"/>
        <dbReference type="EC" id="2.7.7.41"/>
    </reaction>
</comment>
<dbReference type="EMBL" id="CP019791">
    <property type="protein sequence ID" value="AQT67623.1"/>
    <property type="molecule type" value="Genomic_DNA"/>
</dbReference>
<dbReference type="PANTHER" id="PTHR46382">
    <property type="entry name" value="PHOSPHATIDATE CYTIDYLYLTRANSFERASE"/>
    <property type="match status" value="1"/>
</dbReference>
<evidence type="ECO:0000256" key="2">
    <source>
        <dbReference type="ARBA" id="ARBA00004651"/>
    </source>
</evidence>
<keyword evidence="9" id="KW-0444">Lipid biosynthesis</keyword>
<dbReference type="GO" id="GO:0004605">
    <property type="term" value="F:phosphatidate cytidylyltransferase activity"/>
    <property type="evidence" value="ECO:0007669"/>
    <property type="project" value="UniProtKB-EC"/>
</dbReference>
<evidence type="ECO:0000256" key="19">
    <source>
        <dbReference type="ARBA" id="ARBA00031825"/>
    </source>
</evidence>
<dbReference type="Proteomes" id="UP000189674">
    <property type="component" value="Chromosome"/>
</dbReference>
<keyword evidence="8" id="KW-1003">Cell membrane</keyword>
<evidence type="ECO:0000256" key="6">
    <source>
        <dbReference type="ARBA" id="ARBA00012487"/>
    </source>
</evidence>
<evidence type="ECO:0000256" key="18">
    <source>
        <dbReference type="ARBA" id="ARBA00029893"/>
    </source>
</evidence>
<evidence type="ECO:0000256" key="9">
    <source>
        <dbReference type="ARBA" id="ARBA00022516"/>
    </source>
</evidence>
<keyword evidence="10 25" id="KW-0808">Transferase</keyword>
<feature type="transmembrane region" description="Helical" evidence="24">
    <location>
        <begin position="221"/>
        <end position="239"/>
    </location>
</feature>
<evidence type="ECO:0000256" key="1">
    <source>
        <dbReference type="ARBA" id="ARBA00001698"/>
    </source>
</evidence>
<dbReference type="KEGG" id="alus:STSP2_00771"/>
<keyword evidence="11 24" id="KW-0812">Transmembrane</keyword>
<dbReference type="RefSeq" id="WP_146659965.1">
    <property type="nucleotide sequence ID" value="NZ_CP019791.1"/>
</dbReference>
<feature type="transmembrane region" description="Helical" evidence="24">
    <location>
        <begin position="100"/>
        <end position="119"/>
    </location>
</feature>
<feature type="transmembrane region" description="Helical" evidence="24">
    <location>
        <begin position="38"/>
        <end position="58"/>
    </location>
</feature>
<feature type="transmembrane region" description="Helical" evidence="24">
    <location>
        <begin position="157"/>
        <end position="177"/>
    </location>
</feature>
<keyword evidence="14" id="KW-0443">Lipid metabolism</keyword>
<comment type="similarity">
    <text evidence="5">Belongs to the CDS family.</text>
</comment>
<evidence type="ECO:0000256" key="24">
    <source>
        <dbReference type="SAM" id="Phobius"/>
    </source>
</evidence>
<gene>
    <name evidence="25" type="primary">cdsA_1</name>
    <name evidence="25" type="ORF">STSP2_00771</name>
</gene>
<dbReference type="STRING" id="1936003.STSP2_00771"/>
<accession>A0A1U9NI68</accession>
<evidence type="ECO:0000256" key="3">
    <source>
        <dbReference type="ARBA" id="ARBA00005119"/>
    </source>
</evidence>
<protein>
    <recommendedName>
        <fullName evidence="7">Phosphatidate cytidylyltransferase</fullName>
        <ecNumber evidence="6">2.7.7.41</ecNumber>
    </recommendedName>
    <alternativeName>
        <fullName evidence="20">CDP-DAG synthase</fullName>
    </alternativeName>
    <alternativeName>
        <fullName evidence="22">CDP-DG synthase</fullName>
    </alternativeName>
    <alternativeName>
        <fullName evidence="18">CDP-diacylglycerol synthase</fullName>
    </alternativeName>
    <alternativeName>
        <fullName evidence="21">CDP-diglyceride pyrophosphorylase</fullName>
    </alternativeName>
    <alternativeName>
        <fullName evidence="23">CDP-diglyceride synthase</fullName>
    </alternativeName>
    <alternativeName>
        <fullName evidence="19">CTP:phosphatidate cytidylyltransferase</fullName>
    </alternativeName>
</protein>
<evidence type="ECO:0000313" key="26">
    <source>
        <dbReference type="Proteomes" id="UP000189674"/>
    </source>
</evidence>
<evidence type="ECO:0000256" key="14">
    <source>
        <dbReference type="ARBA" id="ARBA00023098"/>
    </source>
</evidence>
<feature type="transmembrane region" description="Helical" evidence="24">
    <location>
        <begin position="198"/>
        <end position="215"/>
    </location>
</feature>
<evidence type="ECO:0000256" key="17">
    <source>
        <dbReference type="ARBA" id="ARBA00023264"/>
    </source>
</evidence>
<dbReference type="EC" id="2.7.7.41" evidence="6"/>
<dbReference type="GO" id="GO:0016024">
    <property type="term" value="P:CDP-diacylglycerol biosynthetic process"/>
    <property type="evidence" value="ECO:0007669"/>
    <property type="project" value="TreeGrafter"/>
</dbReference>
<dbReference type="PANTHER" id="PTHR46382:SF1">
    <property type="entry name" value="PHOSPHATIDATE CYTIDYLYLTRANSFERASE"/>
    <property type="match status" value="1"/>
</dbReference>
<evidence type="ECO:0000256" key="8">
    <source>
        <dbReference type="ARBA" id="ARBA00022475"/>
    </source>
</evidence>
<name>A0A1U9NI68_9BACT</name>
<dbReference type="OrthoDB" id="9799199at2"/>
<evidence type="ECO:0000256" key="16">
    <source>
        <dbReference type="ARBA" id="ARBA00023209"/>
    </source>
</evidence>
<feature type="transmembrane region" description="Helical" evidence="24">
    <location>
        <begin position="131"/>
        <end position="151"/>
    </location>
</feature>
<reference evidence="26" key="1">
    <citation type="submission" date="2017-02" db="EMBL/GenBank/DDBJ databases">
        <title>Comparative genomics and description of representatives of a novel lineage of planctomycetes thriving in anoxic sediments.</title>
        <authorList>
            <person name="Spring S."/>
            <person name="Bunk B."/>
            <person name="Sproer C."/>
        </authorList>
    </citation>
    <scope>NUCLEOTIDE SEQUENCE [LARGE SCALE GENOMIC DNA]</scope>
    <source>
        <strain evidence="26">ST-NAGAB-D1</strain>
    </source>
</reference>
<sequence>MLKYRLIFGTLMIAAFLGLLIFDAWLDGSLLADTENLPIQASILAGLLAGLAIPATFELSHLLANVGAKVFKPLTIILTALMATNWYWAQFYTDPAQFQLYYLLFTSAFAVLGVFLYQGKWFGTSDVLKNCSANLFCIFYLGLLSSFVLGIRIEFGVWALLMFVFVVKSSDIGAYTAGKLFGKHKFAPRISPGKTWEGLAGAIIFAAIVSFIFGYCCDIMAPWSAVLFGIVFAVCGQLADLAESMIKRDAQQKDSSAVVPGFGGVLDVIDSPLGTAPLAYAFLMFASA</sequence>
<evidence type="ECO:0000256" key="5">
    <source>
        <dbReference type="ARBA" id="ARBA00010185"/>
    </source>
</evidence>
<feature type="transmembrane region" description="Helical" evidence="24">
    <location>
        <begin position="70"/>
        <end position="88"/>
    </location>
</feature>
<organism evidence="25 26">
    <name type="scientific">Anaerohalosphaera lusitana</name>
    <dbReference type="NCBI Taxonomy" id="1936003"/>
    <lineage>
        <taxon>Bacteria</taxon>
        <taxon>Pseudomonadati</taxon>
        <taxon>Planctomycetota</taxon>
        <taxon>Phycisphaerae</taxon>
        <taxon>Sedimentisphaerales</taxon>
        <taxon>Anaerohalosphaeraceae</taxon>
        <taxon>Anaerohalosphaera</taxon>
    </lineage>
</organism>
<evidence type="ECO:0000256" key="20">
    <source>
        <dbReference type="ARBA" id="ARBA00032253"/>
    </source>
</evidence>
<comment type="subcellular location">
    <subcellularLocation>
        <location evidence="2">Cell membrane</location>
        <topology evidence="2">Multi-pass membrane protein</topology>
    </subcellularLocation>
</comment>
<dbReference type="GO" id="GO:0005886">
    <property type="term" value="C:plasma membrane"/>
    <property type="evidence" value="ECO:0007669"/>
    <property type="project" value="UniProtKB-SubCell"/>
</dbReference>
<keyword evidence="17" id="KW-1208">Phospholipid metabolism</keyword>
<evidence type="ECO:0000256" key="22">
    <source>
        <dbReference type="ARBA" id="ARBA00032743"/>
    </source>
</evidence>
<comment type="pathway">
    <text evidence="4">Lipid metabolism.</text>
</comment>
<keyword evidence="15 24" id="KW-0472">Membrane</keyword>
<keyword evidence="13 24" id="KW-1133">Transmembrane helix</keyword>
<evidence type="ECO:0000256" key="10">
    <source>
        <dbReference type="ARBA" id="ARBA00022679"/>
    </source>
</evidence>
<keyword evidence="16" id="KW-0594">Phospholipid biosynthesis</keyword>
<evidence type="ECO:0000256" key="12">
    <source>
        <dbReference type="ARBA" id="ARBA00022695"/>
    </source>
</evidence>
<evidence type="ECO:0000256" key="11">
    <source>
        <dbReference type="ARBA" id="ARBA00022692"/>
    </source>
</evidence>
<evidence type="ECO:0000256" key="4">
    <source>
        <dbReference type="ARBA" id="ARBA00005189"/>
    </source>
</evidence>
<comment type="pathway">
    <text evidence="3">Phospholipid metabolism; CDP-diacylglycerol biosynthesis; CDP-diacylglycerol from sn-glycerol 3-phosphate: step 3/3.</text>
</comment>
<proteinExistence type="inferred from homology"/>
<evidence type="ECO:0000256" key="7">
    <source>
        <dbReference type="ARBA" id="ARBA00019373"/>
    </source>
</evidence>
<evidence type="ECO:0000256" key="23">
    <source>
        <dbReference type="ARBA" id="ARBA00033406"/>
    </source>
</evidence>
<keyword evidence="26" id="KW-1185">Reference proteome</keyword>